<dbReference type="FunFam" id="2.10.110.10:FF:000105">
    <property type="entry name" value="Similar to LIM domain-containing protein"/>
    <property type="match status" value="1"/>
</dbReference>
<accession>A0A086T5V4</accession>
<reference evidence="9" key="1">
    <citation type="journal article" date="2014" name="Genome Announc.">
        <title>Genome sequence and annotation of Acremonium chrysogenum, producer of the beta-lactam antibiotic cephalosporin C.</title>
        <authorList>
            <person name="Terfehr D."/>
            <person name="Dahlmann T.A."/>
            <person name="Specht T."/>
            <person name="Zadra I."/>
            <person name="Kuernsteiner H."/>
            <person name="Kueck U."/>
        </authorList>
    </citation>
    <scope>NUCLEOTIDE SEQUENCE [LARGE SCALE GENOMIC DNA]</scope>
    <source>
        <strain evidence="9">ATCC 11550 / CBS 779.69 / DSM 880 / IAM 14645 / JCM 23072 / IMI 49137</strain>
    </source>
</reference>
<feature type="domain" description="LIM zinc-binding" evidence="7">
    <location>
        <begin position="511"/>
        <end position="571"/>
    </location>
</feature>
<dbReference type="InterPro" id="IPR001781">
    <property type="entry name" value="Znf_LIM"/>
</dbReference>
<dbReference type="OrthoDB" id="1112565at2759"/>
<name>A0A086T5V4_HAPC1</name>
<keyword evidence="9" id="KW-1185">Reference proteome</keyword>
<evidence type="ECO:0000256" key="3">
    <source>
        <dbReference type="ARBA" id="ARBA00022833"/>
    </source>
</evidence>
<keyword evidence="1 5" id="KW-0479">Metal-binding</keyword>
<evidence type="ECO:0000313" key="8">
    <source>
        <dbReference type="EMBL" id="KFH44736.1"/>
    </source>
</evidence>
<feature type="domain" description="LIM zinc-binding" evidence="7">
    <location>
        <begin position="448"/>
        <end position="510"/>
    </location>
</feature>
<feature type="compositionally biased region" description="Basic and acidic residues" evidence="6">
    <location>
        <begin position="367"/>
        <end position="378"/>
    </location>
</feature>
<dbReference type="PANTHER" id="PTHR24207:SF2">
    <property type="entry name" value="ZYX102 PROTEIN"/>
    <property type="match status" value="1"/>
</dbReference>
<dbReference type="STRING" id="857340.A0A086T5V4"/>
<feature type="region of interest" description="Disordered" evidence="6">
    <location>
        <begin position="48"/>
        <end position="440"/>
    </location>
</feature>
<evidence type="ECO:0000313" key="9">
    <source>
        <dbReference type="Proteomes" id="UP000029964"/>
    </source>
</evidence>
<organism evidence="8 9">
    <name type="scientific">Hapsidospora chrysogenum (strain ATCC 11550 / CBS 779.69 / DSM 880 / IAM 14645 / JCM 23072 / IMI 49137)</name>
    <name type="common">Acremonium chrysogenum</name>
    <dbReference type="NCBI Taxonomy" id="857340"/>
    <lineage>
        <taxon>Eukaryota</taxon>
        <taxon>Fungi</taxon>
        <taxon>Dikarya</taxon>
        <taxon>Ascomycota</taxon>
        <taxon>Pezizomycotina</taxon>
        <taxon>Sordariomycetes</taxon>
        <taxon>Hypocreomycetidae</taxon>
        <taxon>Hypocreales</taxon>
        <taxon>Bionectriaceae</taxon>
        <taxon>Hapsidospora</taxon>
    </lineage>
</organism>
<evidence type="ECO:0000256" key="2">
    <source>
        <dbReference type="ARBA" id="ARBA00022737"/>
    </source>
</evidence>
<dbReference type="GO" id="GO:0030695">
    <property type="term" value="F:GTPase regulator activity"/>
    <property type="evidence" value="ECO:0007669"/>
    <property type="project" value="UniProtKB-ARBA"/>
</dbReference>
<dbReference type="Proteomes" id="UP000029964">
    <property type="component" value="Unassembled WGS sequence"/>
</dbReference>
<dbReference type="AlphaFoldDB" id="A0A086T5V4"/>
<dbReference type="EMBL" id="JPKY01000043">
    <property type="protein sequence ID" value="KFH44736.1"/>
    <property type="molecule type" value="Genomic_DNA"/>
</dbReference>
<sequence>MAMPRESSFLPTIKCSQCGNQVEISMMGDHICNGADAQCELSTLSPPLEVDEPFGQQPSWTQPFGHKPGPLDTGAANQPYMRQGPPTPASYSSNSPRTPLAAGGDDYAPSPLSARRPNGYGGLGDQAGYTTEPLPSPGSGSSLMQRMDSLTPGPFDHRRPSAGEAGVPFRKDSLTPSAAYLDERPGTAHAKLSGGSFDNASAPRLPSKIGYEGFGPPSRLDDEHGLQIGGLNRSETFPRPSFATEPPMRTPSAPGTRGERARESAGLGHLRKPSMGPDTSRRPPPRKSLVRPARENSGSVDLAREFGIGNPYHTPTDSMSSGYSGFSQPSHPSSQTSPARSQARRQASDGSNLDDVMEEIQTGMENLRPHDLRTDPKAPSRTQSPLAESPLGISPSDRSPQNGYEGSRSELHWGSPSDSLTKPMGTSPPSPRLAPLTRKATGDLPYRGDCKACGLPIKGKSVSSADGRLTGKYHKPCFVCTTCTQPFASAEFYVHDDKPYCELHYHSLNGSLCGGCGRGIEGQYVEDEATWKYHIGCFCCLDCGRSLDDGYFEVDGRAFCEQDAYHRVNSVPARPGPGSHPPPQNPRAFRPPPPPGARGPRPEGHPPPRGASRGPPAKPGLPGRPGPNGGGPRPRGPGPGNPRPPSSRRPGPGMPPPSRGGLPPQMNKRSTRLGMM</sequence>
<keyword evidence="2" id="KW-0677">Repeat</keyword>
<dbReference type="SUPFAM" id="SSF57716">
    <property type="entry name" value="Glucocorticoid receptor-like (DNA-binding domain)"/>
    <property type="match status" value="1"/>
</dbReference>
<protein>
    <submittedName>
        <fullName evidence="8">Paxillin-like protein-like protein</fullName>
    </submittedName>
</protein>
<feature type="compositionally biased region" description="Pro residues" evidence="6">
    <location>
        <begin position="634"/>
        <end position="658"/>
    </location>
</feature>
<feature type="compositionally biased region" description="Polar residues" evidence="6">
    <location>
        <begin position="313"/>
        <end position="326"/>
    </location>
</feature>
<proteinExistence type="predicted"/>
<dbReference type="GO" id="GO:0046872">
    <property type="term" value="F:metal ion binding"/>
    <property type="evidence" value="ECO:0007669"/>
    <property type="project" value="UniProtKB-KW"/>
</dbReference>
<comment type="caution">
    <text evidence="8">The sequence shown here is derived from an EMBL/GenBank/DDBJ whole genome shotgun (WGS) entry which is preliminary data.</text>
</comment>
<dbReference type="CDD" id="cd08368">
    <property type="entry name" value="LIM"/>
    <property type="match status" value="1"/>
</dbReference>
<dbReference type="PROSITE" id="PS50023">
    <property type="entry name" value="LIM_DOMAIN_2"/>
    <property type="match status" value="2"/>
</dbReference>
<keyword evidence="4 5" id="KW-0440">LIM domain</keyword>
<dbReference type="Gene3D" id="2.10.110.10">
    <property type="entry name" value="Cysteine Rich Protein"/>
    <property type="match status" value="2"/>
</dbReference>
<feature type="compositionally biased region" description="Pro residues" evidence="6">
    <location>
        <begin position="574"/>
        <end position="597"/>
    </location>
</feature>
<dbReference type="HOGENOM" id="CLU_014492_1_0_1"/>
<evidence type="ECO:0000256" key="5">
    <source>
        <dbReference type="PROSITE-ProRule" id="PRU00125"/>
    </source>
</evidence>
<evidence type="ECO:0000256" key="6">
    <source>
        <dbReference type="SAM" id="MobiDB-lite"/>
    </source>
</evidence>
<dbReference type="SMART" id="SM00132">
    <property type="entry name" value="LIM"/>
    <property type="match status" value="2"/>
</dbReference>
<evidence type="ECO:0000256" key="4">
    <source>
        <dbReference type="ARBA" id="ARBA00023038"/>
    </source>
</evidence>
<keyword evidence="3 5" id="KW-0862">Zinc</keyword>
<evidence type="ECO:0000259" key="7">
    <source>
        <dbReference type="PROSITE" id="PS50023"/>
    </source>
</evidence>
<dbReference type="CDD" id="cd09397">
    <property type="entry name" value="LIM1_UF1"/>
    <property type="match status" value="1"/>
</dbReference>
<dbReference type="PANTHER" id="PTHR24207">
    <property type="entry name" value="ZYX102 PROTEIN"/>
    <property type="match status" value="1"/>
</dbReference>
<evidence type="ECO:0000256" key="1">
    <source>
        <dbReference type="ARBA" id="ARBA00022723"/>
    </source>
</evidence>
<feature type="region of interest" description="Disordered" evidence="6">
    <location>
        <begin position="571"/>
        <end position="676"/>
    </location>
</feature>
<dbReference type="Pfam" id="PF00412">
    <property type="entry name" value="LIM"/>
    <property type="match status" value="2"/>
</dbReference>
<dbReference type="PROSITE" id="PS00478">
    <property type="entry name" value="LIM_DOMAIN_1"/>
    <property type="match status" value="1"/>
</dbReference>
<feature type="compositionally biased region" description="Low complexity" evidence="6">
    <location>
        <begin position="327"/>
        <end position="338"/>
    </location>
</feature>
<feature type="compositionally biased region" description="Pro residues" evidence="6">
    <location>
        <begin position="616"/>
        <end position="625"/>
    </location>
</feature>
<gene>
    <name evidence="8" type="ORF">ACRE_044430</name>
</gene>